<keyword evidence="1" id="KW-0378">Hydrolase</keyword>
<dbReference type="Proteomes" id="UP000547674">
    <property type="component" value="Unassembled WGS sequence"/>
</dbReference>
<organism evidence="6 7">
    <name type="scientific">Eiseniibacteriota bacterium</name>
    <dbReference type="NCBI Taxonomy" id="2212470"/>
    <lineage>
        <taxon>Bacteria</taxon>
        <taxon>Candidatus Eiseniibacteriota</taxon>
    </lineage>
</organism>
<sequence length="166" mass="17946">MKRAIVVGGGGAKGAYAVGAVKHLKRELGINFDIVVGTSTGALMAPLIVADEVEQLEEFYTTLTGPDIIKENSDADVLGGSFYSTKPLHNLLKRVITNELAEKIVASPTQCVVSAVNLNNANLVYFHTGEPPEYRMDDHVEFRKVEGRNRLIFGVLASASIPIMMT</sequence>
<gene>
    <name evidence="6" type="ORF">HKN21_03590</name>
</gene>
<feature type="domain" description="PNPLA" evidence="5">
    <location>
        <begin position="5"/>
        <end position="166"/>
    </location>
</feature>
<feature type="non-terminal residue" evidence="6">
    <location>
        <position position="166"/>
    </location>
</feature>
<feature type="short sequence motif" description="GXSXG" evidence="4">
    <location>
        <begin position="37"/>
        <end position="41"/>
    </location>
</feature>
<evidence type="ECO:0000256" key="4">
    <source>
        <dbReference type="PROSITE-ProRule" id="PRU01161"/>
    </source>
</evidence>
<dbReference type="GO" id="GO:0016042">
    <property type="term" value="P:lipid catabolic process"/>
    <property type="evidence" value="ECO:0007669"/>
    <property type="project" value="UniProtKB-KW"/>
</dbReference>
<proteinExistence type="predicted"/>
<name>A0A7Y2ED06_UNCEI</name>
<evidence type="ECO:0000313" key="7">
    <source>
        <dbReference type="Proteomes" id="UP000547674"/>
    </source>
</evidence>
<accession>A0A7Y2ED06</accession>
<reference evidence="6 7" key="1">
    <citation type="submission" date="2020-03" db="EMBL/GenBank/DDBJ databases">
        <title>Metabolic flexibility allows generalist bacteria to become dominant in a frequently disturbed ecosystem.</title>
        <authorList>
            <person name="Chen Y.-J."/>
            <person name="Leung P.M."/>
            <person name="Bay S.K."/>
            <person name="Hugenholtz P."/>
            <person name="Kessler A.J."/>
            <person name="Shelley G."/>
            <person name="Waite D.W."/>
            <person name="Cook P.L."/>
            <person name="Greening C."/>
        </authorList>
    </citation>
    <scope>NUCLEOTIDE SEQUENCE [LARGE SCALE GENOMIC DNA]</scope>
    <source>
        <strain evidence="6">SS_bin_28</strain>
    </source>
</reference>
<dbReference type="GO" id="GO:0016020">
    <property type="term" value="C:membrane"/>
    <property type="evidence" value="ECO:0007669"/>
    <property type="project" value="TreeGrafter"/>
</dbReference>
<evidence type="ECO:0000259" key="5">
    <source>
        <dbReference type="PROSITE" id="PS51635"/>
    </source>
</evidence>
<dbReference type="PANTHER" id="PTHR24185:SF1">
    <property type="entry name" value="CALCIUM-INDEPENDENT PHOSPHOLIPASE A2-GAMMA"/>
    <property type="match status" value="1"/>
</dbReference>
<evidence type="ECO:0000256" key="2">
    <source>
        <dbReference type="ARBA" id="ARBA00022963"/>
    </source>
</evidence>
<dbReference type="Pfam" id="PF01734">
    <property type="entry name" value="Patatin"/>
    <property type="match status" value="1"/>
</dbReference>
<keyword evidence="2" id="KW-0442">Lipid degradation</keyword>
<evidence type="ECO:0000256" key="3">
    <source>
        <dbReference type="ARBA" id="ARBA00023098"/>
    </source>
</evidence>
<dbReference type="PROSITE" id="PS51635">
    <property type="entry name" value="PNPLA"/>
    <property type="match status" value="1"/>
</dbReference>
<feature type="short sequence motif" description="GXGXXG" evidence="4">
    <location>
        <begin position="9"/>
        <end position="14"/>
    </location>
</feature>
<dbReference type="SUPFAM" id="SSF52151">
    <property type="entry name" value="FabD/lysophospholipase-like"/>
    <property type="match status" value="1"/>
</dbReference>
<dbReference type="InterPro" id="IPR002641">
    <property type="entry name" value="PNPLA_dom"/>
</dbReference>
<evidence type="ECO:0000256" key="1">
    <source>
        <dbReference type="ARBA" id="ARBA00022801"/>
    </source>
</evidence>
<dbReference type="InterPro" id="IPR016035">
    <property type="entry name" value="Acyl_Trfase/lysoPLipase"/>
</dbReference>
<evidence type="ECO:0000313" key="6">
    <source>
        <dbReference type="EMBL" id="NNF05818.1"/>
    </source>
</evidence>
<dbReference type="GO" id="GO:0004620">
    <property type="term" value="F:phospholipase activity"/>
    <property type="evidence" value="ECO:0007669"/>
    <property type="project" value="TreeGrafter"/>
</dbReference>
<dbReference type="Gene3D" id="3.40.1090.10">
    <property type="entry name" value="Cytosolic phospholipase A2 catalytic domain"/>
    <property type="match status" value="1"/>
</dbReference>
<keyword evidence="3" id="KW-0443">Lipid metabolism</keyword>
<protein>
    <recommendedName>
        <fullName evidence="5">PNPLA domain-containing protein</fullName>
    </recommendedName>
</protein>
<dbReference type="PANTHER" id="PTHR24185">
    <property type="entry name" value="CALCIUM-INDEPENDENT PHOSPHOLIPASE A2-GAMMA"/>
    <property type="match status" value="1"/>
</dbReference>
<comment type="caution">
    <text evidence="6">The sequence shown here is derived from an EMBL/GenBank/DDBJ whole genome shotgun (WGS) entry which is preliminary data.</text>
</comment>
<comment type="caution">
    <text evidence="4">Lacks conserved residue(s) required for the propagation of feature annotation.</text>
</comment>
<dbReference type="GO" id="GO:0006631">
    <property type="term" value="P:fatty acid metabolic process"/>
    <property type="evidence" value="ECO:0007669"/>
    <property type="project" value="TreeGrafter"/>
</dbReference>
<dbReference type="EMBL" id="JABDJR010000134">
    <property type="protein sequence ID" value="NNF05818.1"/>
    <property type="molecule type" value="Genomic_DNA"/>
</dbReference>
<dbReference type="AlphaFoldDB" id="A0A7Y2ED06"/>